<protein>
    <submittedName>
        <fullName evidence="1">Four helix bundle protein</fullName>
    </submittedName>
</protein>
<organism evidence="1 2">
    <name type="scientific">Runella aurantiaca</name>
    <dbReference type="NCBI Taxonomy" id="2282308"/>
    <lineage>
        <taxon>Bacteria</taxon>
        <taxon>Pseudomonadati</taxon>
        <taxon>Bacteroidota</taxon>
        <taxon>Cytophagia</taxon>
        <taxon>Cytophagales</taxon>
        <taxon>Spirosomataceae</taxon>
        <taxon>Runella</taxon>
    </lineage>
</organism>
<dbReference type="NCBIfam" id="TIGR02436">
    <property type="entry name" value="four helix bundle protein"/>
    <property type="match status" value="1"/>
</dbReference>
<dbReference type="CDD" id="cd16377">
    <property type="entry name" value="23S_rRNA_IVP_like"/>
    <property type="match status" value="1"/>
</dbReference>
<proteinExistence type="predicted"/>
<sequence>MAAIQKFEDLTVWKMGLALAIDVYKTLADCKDYGLRDQMQRSSVSIPSNIAEGFEREYNKEFIRFLKVSKGSAGELRTQIYIAIGIGIIDNELGEVLLDKSRHISSMLRNLIKVRETQFS</sequence>
<dbReference type="PANTHER" id="PTHR38471">
    <property type="entry name" value="FOUR HELIX BUNDLE PROTEIN"/>
    <property type="match status" value="1"/>
</dbReference>
<dbReference type="EMBL" id="QPIW01000010">
    <property type="protein sequence ID" value="RDB05318.1"/>
    <property type="molecule type" value="Genomic_DNA"/>
</dbReference>
<evidence type="ECO:0000313" key="2">
    <source>
        <dbReference type="Proteomes" id="UP000253141"/>
    </source>
</evidence>
<evidence type="ECO:0000313" key="1">
    <source>
        <dbReference type="EMBL" id="RDB05318.1"/>
    </source>
</evidence>
<gene>
    <name evidence="1" type="ORF">DVG78_14050</name>
</gene>
<dbReference type="InterPro" id="IPR012657">
    <property type="entry name" value="23S_rRNA-intervening_sequence"/>
</dbReference>
<dbReference type="NCBIfam" id="NF008912">
    <property type="entry name" value="PRK12275.1-6"/>
    <property type="match status" value="1"/>
</dbReference>
<keyword evidence="2" id="KW-1185">Reference proteome</keyword>
<dbReference type="Pfam" id="PF05635">
    <property type="entry name" value="23S_rRNA_IVP"/>
    <property type="match status" value="1"/>
</dbReference>
<dbReference type="SUPFAM" id="SSF158446">
    <property type="entry name" value="IVS-encoded protein-like"/>
    <property type="match status" value="1"/>
</dbReference>
<reference evidence="1 2" key="1">
    <citation type="submission" date="2018-07" db="EMBL/GenBank/DDBJ databases">
        <title>Genome analysis of Runella aurantiaca.</title>
        <authorList>
            <person name="Yang X."/>
        </authorList>
    </citation>
    <scope>NUCLEOTIDE SEQUENCE [LARGE SCALE GENOMIC DNA]</scope>
    <source>
        <strain evidence="1 2">YX9</strain>
    </source>
</reference>
<dbReference type="Gene3D" id="1.20.1440.60">
    <property type="entry name" value="23S rRNA-intervening sequence"/>
    <property type="match status" value="1"/>
</dbReference>
<comment type="caution">
    <text evidence="1">The sequence shown here is derived from an EMBL/GenBank/DDBJ whole genome shotgun (WGS) entry which is preliminary data.</text>
</comment>
<accession>A0A369I6S5</accession>
<dbReference type="PANTHER" id="PTHR38471:SF2">
    <property type="entry name" value="FOUR HELIX BUNDLE PROTEIN"/>
    <property type="match status" value="1"/>
</dbReference>
<dbReference type="AlphaFoldDB" id="A0A369I6S5"/>
<name>A0A369I6S5_9BACT</name>
<dbReference type="OrthoDB" id="5515766at2"/>
<dbReference type="Proteomes" id="UP000253141">
    <property type="component" value="Unassembled WGS sequence"/>
</dbReference>
<dbReference type="InterPro" id="IPR036583">
    <property type="entry name" value="23S_rRNA_IVS_sf"/>
</dbReference>